<dbReference type="EMBL" id="JBBWWR010000016">
    <property type="protein sequence ID" value="KAK8947534.1"/>
    <property type="molecule type" value="Genomic_DNA"/>
</dbReference>
<reference evidence="1 2" key="1">
    <citation type="journal article" date="2022" name="Nat. Plants">
        <title>Genomes of leafy and leafless Platanthera orchids illuminate the evolution of mycoheterotrophy.</title>
        <authorList>
            <person name="Li M.H."/>
            <person name="Liu K.W."/>
            <person name="Li Z."/>
            <person name="Lu H.C."/>
            <person name="Ye Q.L."/>
            <person name="Zhang D."/>
            <person name="Wang J.Y."/>
            <person name="Li Y.F."/>
            <person name="Zhong Z.M."/>
            <person name="Liu X."/>
            <person name="Yu X."/>
            <person name="Liu D.K."/>
            <person name="Tu X.D."/>
            <person name="Liu B."/>
            <person name="Hao Y."/>
            <person name="Liao X.Y."/>
            <person name="Jiang Y.T."/>
            <person name="Sun W.H."/>
            <person name="Chen J."/>
            <person name="Chen Y.Q."/>
            <person name="Ai Y."/>
            <person name="Zhai J.W."/>
            <person name="Wu S.S."/>
            <person name="Zhou Z."/>
            <person name="Hsiao Y.Y."/>
            <person name="Wu W.L."/>
            <person name="Chen Y.Y."/>
            <person name="Lin Y.F."/>
            <person name="Hsu J.L."/>
            <person name="Li C.Y."/>
            <person name="Wang Z.W."/>
            <person name="Zhao X."/>
            <person name="Zhong W.Y."/>
            <person name="Ma X.K."/>
            <person name="Ma L."/>
            <person name="Huang J."/>
            <person name="Chen G.Z."/>
            <person name="Huang M.Z."/>
            <person name="Huang L."/>
            <person name="Peng D.H."/>
            <person name="Luo Y.B."/>
            <person name="Zou S.Q."/>
            <person name="Chen S.P."/>
            <person name="Lan S."/>
            <person name="Tsai W.C."/>
            <person name="Van de Peer Y."/>
            <person name="Liu Z.J."/>
        </authorList>
    </citation>
    <scope>NUCLEOTIDE SEQUENCE [LARGE SCALE GENOMIC DNA]</scope>
    <source>
        <strain evidence="1">Lor288</strain>
    </source>
</reference>
<dbReference type="Proteomes" id="UP001412067">
    <property type="component" value="Unassembled WGS sequence"/>
</dbReference>
<name>A0ABR2LQI8_9ASPA</name>
<keyword evidence="2" id="KW-1185">Reference proteome</keyword>
<gene>
    <name evidence="1" type="ORF">KSP40_PGU005558</name>
</gene>
<evidence type="ECO:0000313" key="1">
    <source>
        <dbReference type="EMBL" id="KAK8947534.1"/>
    </source>
</evidence>
<proteinExistence type="predicted"/>
<evidence type="ECO:0000313" key="2">
    <source>
        <dbReference type="Proteomes" id="UP001412067"/>
    </source>
</evidence>
<accession>A0ABR2LQI8</accession>
<organism evidence="1 2">
    <name type="scientific">Platanthera guangdongensis</name>
    <dbReference type="NCBI Taxonomy" id="2320717"/>
    <lineage>
        <taxon>Eukaryota</taxon>
        <taxon>Viridiplantae</taxon>
        <taxon>Streptophyta</taxon>
        <taxon>Embryophyta</taxon>
        <taxon>Tracheophyta</taxon>
        <taxon>Spermatophyta</taxon>
        <taxon>Magnoliopsida</taxon>
        <taxon>Liliopsida</taxon>
        <taxon>Asparagales</taxon>
        <taxon>Orchidaceae</taxon>
        <taxon>Orchidoideae</taxon>
        <taxon>Orchideae</taxon>
        <taxon>Orchidinae</taxon>
        <taxon>Platanthera</taxon>
    </lineage>
</organism>
<comment type="caution">
    <text evidence="1">The sequence shown here is derived from an EMBL/GenBank/DDBJ whole genome shotgun (WGS) entry which is preliminary data.</text>
</comment>
<protein>
    <submittedName>
        <fullName evidence="1">Uncharacterized protein</fullName>
    </submittedName>
</protein>
<sequence>MQQNTMTDWLGYGFDIGELQQNVFPSSSSMDYDHCVEMRCNDDLCGWARMEPILPREPATLAAYPNTAFPRNPVPLTRSVQNVSKLYINALEFGGSLSSSERGEDRVRQGMNRTISGAPLLKSCSNCSVQIAFPPLGAGRIILARATPVIDTFRKDSNSIATEPSPKFCHSQRLSQLGVIDALGQLRLHPSGLHPHEVVLAACSSLTPRCHDESASDNKYSQVRPQYEALSFSPKSQPQKLNYIGGLLYPSATLWSGSLGYPNAASLSTSLIVAGASKLCCIFFNYGQASQSQFYNQTNAGQHPLIRIANIHNVLAGQASQSQLEPKLATERYYRHAIASVGYDTTLYRYHRTTVATATRCDRHNAG</sequence>